<gene>
    <name evidence="4" type="ORF">FXV77_03355</name>
</gene>
<keyword evidence="5" id="KW-1185">Reference proteome</keyword>
<keyword evidence="2" id="KW-1133">Transmembrane helix</keyword>
<dbReference type="Pfam" id="PF03713">
    <property type="entry name" value="DUF305"/>
    <property type="match status" value="1"/>
</dbReference>
<keyword evidence="2" id="KW-0472">Membrane</keyword>
<feature type="domain" description="DUF305" evidence="3">
    <location>
        <begin position="84"/>
        <end position="132"/>
    </location>
</feature>
<protein>
    <submittedName>
        <fullName evidence="4">DUF305 domain-containing protein</fullName>
    </submittedName>
</protein>
<evidence type="ECO:0000256" key="2">
    <source>
        <dbReference type="SAM" id="Phobius"/>
    </source>
</evidence>
<proteinExistence type="predicted"/>
<feature type="transmembrane region" description="Helical" evidence="2">
    <location>
        <begin position="29"/>
        <end position="47"/>
    </location>
</feature>
<evidence type="ECO:0000259" key="3">
    <source>
        <dbReference type="Pfam" id="PF03713"/>
    </source>
</evidence>
<evidence type="ECO:0000313" key="4">
    <source>
        <dbReference type="EMBL" id="TYR38521.1"/>
    </source>
</evidence>
<evidence type="ECO:0000313" key="5">
    <source>
        <dbReference type="Proteomes" id="UP000322362"/>
    </source>
</evidence>
<accession>A0A5D4HBI8</accession>
<sequence length="141" mass="16105">MMLISFATMFVLMYAMVDKLENVIPNVNQFYMAGLMASPMLLIELLLMQKMYANKKLNAILMGLGLVLLLLFWSGIRNQTAVGDIQFLKSMIPHHAGAILMVEESKLEDPEVKKLAEEIISAQNREIEFMKAKIRQLEKKE</sequence>
<reference evidence="4 5" key="1">
    <citation type="submission" date="2019-08" db="EMBL/GenBank/DDBJ databases">
        <title>Phlebobacter frassis gen. nov. sp. nov., a new member of family Sphingobacteriaceae isolated from sand fly rearing media.</title>
        <authorList>
            <person name="Kakumanu M.L."/>
            <person name="Marayati B.F."/>
            <person name="Wada-Katsumata A."/>
            <person name="Wasserberg G."/>
            <person name="Schal C."/>
            <person name="Apperson C.S."/>
            <person name="Ponnusamy L."/>
        </authorList>
    </citation>
    <scope>NUCLEOTIDE SEQUENCE [LARGE SCALE GENOMIC DNA]</scope>
    <source>
        <strain evidence="4 5">SSI9</strain>
    </source>
</reference>
<dbReference type="PANTHER" id="PTHR36933:SF1">
    <property type="entry name" value="SLL0788 PROTEIN"/>
    <property type="match status" value="1"/>
</dbReference>
<dbReference type="InterPro" id="IPR005183">
    <property type="entry name" value="DUF305_CopM-like"/>
</dbReference>
<evidence type="ECO:0000256" key="1">
    <source>
        <dbReference type="SAM" id="Coils"/>
    </source>
</evidence>
<keyword evidence="1" id="KW-0175">Coiled coil</keyword>
<dbReference type="InterPro" id="IPR012347">
    <property type="entry name" value="Ferritin-like"/>
</dbReference>
<feature type="transmembrane region" description="Helical" evidence="2">
    <location>
        <begin position="59"/>
        <end position="76"/>
    </location>
</feature>
<keyword evidence="2" id="KW-0812">Transmembrane</keyword>
<name>A0A5D4HBI8_9SPHI</name>
<dbReference type="Proteomes" id="UP000322362">
    <property type="component" value="Unassembled WGS sequence"/>
</dbReference>
<dbReference type="AlphaFoldDB" id="A0A5D4HBI8"/>
<dbReference type="Gene3D" id="1.20.1260.10">
    <property type="match status" value="1"/>
</dbReference>
<dbReference type="PANTHER" id="PTHR36933">
    <property type="entry name" value="SLL0788 PROTEIN"/>
    <property type="match status" value="1"/>
</dbReference>
<organism evidence="4 5">
    <name type="scientific">Sphingobacterium phlebotomi</name>
    <dbReference type="NCBI Taxonomy" id="2605433"/>
    <lineage>
        <taxon>Bacteria</taxon>
        <taxon>Pseudomonadati</taxon>
        <taxon>Bacteroidota</taxon>
        <taxon>Sphingobacteriia</taxon>
        <taxon>Sphingobacteriales</taxon>
        <taxon>Sphingobacteriaceae</taxon>
        <taxon>Sphingobacterium</taxon>
    </lineage>
</organism>
<feature type="coiled-coil region" evidence="1">
    <location>
        <begin position="113"/>
        <end position="140"/>
    </location>
</feature>
<comment type="caution">
    <text evidence="4">The sequence shown here is derived from an EMBL/GenBank/DDBJ whole genome shotgun (WGS) entry which is preliminary data.</text>
</comment>
<dbReference type="EMBL" id="VTAV01000001">
    <property type="protein sequence ID" value="TYR38521.1"/>
    <property type="molecule type" value="Genomic_DNA"/>
</dbReference>